<dbReference type="EC" id="2.3.1.225" evidence="7"/>
<evidence type="ECO:0000256" key="7">
    <source>
        <dbReference type="RuleBase" id="RU079119"/>
    </source>
</evidence>
<keyword evidence="2 7" id="KW-0808">Transferase</keyword>
<evidence type="ECO:0000256" key="4">
    <source>
        <dbReference type="ARBA" id="ARBA00022989"/>
    </source>
</evidence>
<dbReference type="InParanoid" id="D8LS10"/>
<comment type="catalytic activity">
    <reaction evidence="7">
        <text>L-cysteinyl-[protein] + hexadecanoyl-CoA = S-hexadecanoyl-L-cysteinyl-[protein] + CoA</text>
        <dbReference type="Rhea" id="RHEA:36683"/>
        <dbReference type="Rhea" id="RHEA-COMP:10131"/>
        <dbReference type="Rhea" id="RHEA-COMP:11032"/>
        <dbReference type="ChEBI" id="CHEBI:29950"/>
        <dbReference type="ChEBI" id="CHEBI:57287"/>
        <dbReference type="ChEBI" id="CHEBI:57379"/>
        <dbReference type="ChEBI" id="CHEBI:74151"/>
        <dbReference type="EC" id="2.3.1.225"/>
    </reaction>
</comment>
<dbReference type="GO" id="GO:0019706">
    <property type="term" value="F:protein-cysteine S-palmitoyltransferase activity"/>
    <property type="evidence" value="ECO:0007669"/>
    <property type="project" value="UniProtKB-EC"/>
</dbReference>
<dbReference type="InterPro" id="IPR001594">
    <property type="entry name" value="Palmitoyltrfase_DHHC"/>
</dbReference>
<dbReference type="Pfam" id="PF01529">
    <property type="entry name" value="DHHC"/>
    <property type="match status" value="1"/>
</dbReference>
<reference evidence="9 10" key="1">
    <citation type="journal article" date="2010" name="Nature">
        <title>The Ectocarpus genome and the independent evolution of multicellularity in brown algae.</title>
        <authorList>
            <person name="Cock J.M."/>
            <person name="Sterck L."/>
            <person name="Rouze P."/>
            <person name="Scornet D."/>
            <person name="Allen A.E."/>
            <person name="Amoutzias G."/>
            <person name="Anthouard V."/>
            <person name="Artiguenave F."/>
            <person name="Aury J.M."/>
            <person name="Badger J.H."/>
            <person name="Beszteri B."/>
            <person name="Billiau K."/>
            <person name="Bonnet E."/>
            <person name="Bothwell J.H."/>
            <person name="Bowler C."/>
            <person name="Boyen C."/>
            <person name="Brownlee C."/>
            <person name="Carrano C.J."/>
            <person name="Charrier B."/>
            <person name="Cho G.Y."/>
            <person name="Coelho S.M."/>
            <person name="Collen J."/>
            <person name="Corre E."/>
            <person name="Da Silva C."/>
            <person name="Delage L."/>
            <person name="Delaroque N."/>
            <person name="Dittami S.M."/>
            <person name="Doulbeau S."/>
            <person name="Elias M."/>
            <person name="Farnham G."/>
            <person name="Gachon C.M."/>
            <person name="Gschloessl B."/>
            <person name="Heesch S."/>
            <person name="Jabbari K."/>
            <person name="Jubin C."/>
            <person name="Kawai H."/>
            <person name="Kimura K."/>
            <person name="Kloareg B."/>
            <person name="Kupper F.C."/>
            <person name="Lang D."/>
            <person name="Le Bail A."/>
            <person name="Leblanc C."/>
            <person name="Lerouge P."/>
            <person name="Lohr M."/>
            <person name="Lopez P.J."/>
            <person name="Martens C."/>
            <person name="Maumus F."/>
            <person name="Michel G."/>
            <person name="Miranda-Saavedra D."/>
            <person name="Morales J."/>
            <person name="Moreau H."/>
            <person name="Motomura T."/>
            <person name="Nagasato C."/>
            <person name="Napoli C.A."/>
            <person name="Nelson D.R."/>
            <person name="Nyvall-Collen P."/>
            <person name="Peters A.F."/>
            <person name="Pommier C."/>
            <person name="Potin P."/>
            <person name="Poulain J."/>
            <person name="Quesneville H."/>
            <person name="Read B."/>
            <person name="Rensing S.A."/>
            <person name="Ritter A."/>
            <person name="Rousvoal S."/>
            <person name="Samanta M."/>
            <person name="Samson G."/>
            <person name="Schroeder D.C."/>
            <person name="Segurens B."/>
            <person name="Strittmatter M."/>
            <person name="Tonon T."/>
            <person name="Tregear J.W."/>
            <person name="Valentin K."/>
            <person name="von Dassow P."/>
            <person name="Yamagishi T."/>
            <person name="Van de Peer Y."/>
            <person name="Wincker P."/>
        </authorList>
    </citation>
    <scope>NUCLEOTIDE SEQUENCE [LARGE SCALE GENOMIC DNA]</scope>
    <source>
        <strain evidence="10">Ec32 / CCAP1310/4</strain>
    </source>
</reference>
<evidence type="ECO:0000313" key="9">
    <source>
        <dbReference type="EMBL" id="CBN73794.1"/>
    </source>
</evidence>
<keyword evidence="5 7" id="KW-0472">Membrane</keyword>
<keyword evidence="6 7" id="KW-0012">Acyltransferase</keyword>
<dbReference type="AlphaFoldDB" id="D8LS10"/>
<comment type="subcellular location">
    <subcellularLocation>
        <location evidence="1">Membrane</location>
        <topology evidence="1">Multi-pass membrane protein</topology>
    </subcellularLocation>
</comment>
<dbReference type="OrthoDB" id="331948at2759"/>
<evidence type="ECO:0000256" key="2">
    <source>
        <dbReference type="ARBA" id="ARBA00022679"/>
    </source>
</evidence>
<sequence length="228" mass="24435">MGRQMCGTAEGSPVWGNLDPCGLICAVITYGLVAYAQYAVTVCVVGQWLGRSFFGVIHVVAFNLLACLAHASHARAMLTDPGAVSCHALPPAAEVEAAGGGGASGNGRDFAADSRRFCRKCNAYKPVRAHHCSICRRCVVKMDHHCPWVNNCVGIGNHKFFIQFISYVLVISAYALLLAVCRFCACLKNIGACQTSPAKDMAVVFLVVEVRKRGGGGGGKDVWRRGWR</sequence>
<dbReference type="InterPro" id="IPR039859">
    <property type="entry name" value="PFA4/ZDH16/20/ERF2-like"/>
</dbReference>
<dbReference type="OMA" id="ICAVITY"/>
<organism evidence="9 10">
    <name type="scientific">Ectocarpus siliculosus</name>
    <name type="common">Brown alga</name>
    <name type="synonym">Conferva siliculosa</name>
    <dbReference type="NCBI Taxonomy" id="2880"/>
    <lineage>
        <taxon>Eukaryota</taxon>
        <taxon>Sar</taxon>
        <taxon>Stramenopiles</taxon>
        <taxon>Ochrophyta</taxon>
        <taxon>PX clade</taxon>
        <taxon>Phaeophyceae</taxon>
        <taxon>Ectocarpales</taxon>
        <taxon>Ectocarpaceae</taxon>
        <taxon>Ectocarpus</taxon>
    </lineage>
</organism>
<feature type="transmembrane region" description="Helical" evidence="7">
    <location>
        <begin position="160"/>
        <end position="180"/>
    </location>
</feature>
<dbReference type="EMBL" id="FN648926">
    <property type="protein sequence ID" value="CBN73794.1"/>
    <property type="molecule type" value="Genomic_DNA"/>
</dbReference>
<proteinExistence type="inferred from homology"/>
<protein>
    <recommendedName>
        <fullName evidence="7">Palmitoyltransferase</fullName>
        <ecNumber evidence="7">2.3.1.225</ecNumber>
    </recommendedName>
</protein>
<dbReference type="PANTHER" id="PTHR12246">
    <property type="entry name" value="PALMITOYLTRANSFERASE ZDHHC16"/>
    <property type="match status" value="1"/>
</dbReference>
<evidence type="ECO:0000313" key="10">
    <source>
        <dbReference type="Proteomes" id="UP000002630"/>
    </source>
</evidence>
<dbReference type="FunCoup" id="D8LS10">
    <property type="interactions" value="56"/>
</dbReference>
<accession>D8LS10</accession>
<dbReference type="GO" id="GO:0016020">
    <property type="term" value="C:membrane"/>
    <property type="evidence" value="ECO:0007669"/>
    <property type="project" value="UniProtKB-SubCell"/>
</dbReference>
<evidence type="ECO:0000256" key="3">
    <source>
        <dbReference type="ARBA" id="ARBA00022692"/>
    </source>
</evidence>
<dbReference type="EMBL" id="FN649731">
    <property type="protein sequence ID" value="CBN73794.1"/>
    <property type="molecule type" value="Genomic_DNA"/>
</dbReference>
<gene>
    <name evidence="9" type="ORF">Esi_0007_0067</name>
</gene>
<dbReference type="PROSITE" id="PS50216">
    <property type="entry name" value="DHHC"/>
    <property type="match status" value="1"/>
</dbReference>
<dbReference type="Proteomes" id="UP000002630">
    <property type="component" value="Linkage Group LG06"/>
</dbReference>
<feature type="domain" description="Palmitoyltransferase DHHC" evidence="8">
    <location>
        <begin position="113"/>
        <end position="194"/>
    </location>
</feature>
<dbReference type="STRING" id="2880.D8LS10"/>
<comment type="domain">
    <text evidence="7">The DHHC domain is required for palmitoyltransferase activity.</text>
</comment>
<feature type="transmembrane region" description="Helical" evidence="7">
    <location>
        <begin position="21"/>
        <end position="40"/>
    </location>
</feature>
<keyword evidence="4 7" id="KW-1133">Transmembrane helix</keyword>
<evidence type="ECO:0000259" key="8">
    <source>
        <dbReference type="Pfam" id="PF01529"/>
    </source>
</evidence>
<feature type="transmembrane region" description="Helical" evidence="7">
    <location>
        <begin position="52"/>
        <end position="71"/>
    </location>
</feature>
<comment type="similarity">
    <text evidence="7">Belongs to the DHHC palmitoyltransferase family.</text>
</comment>
<keyword evidence="3 7" id="KW-0812">Transmembrane</keyword>
<evidence type="ECO:0000256" key="5">
    <source>
        <dbReference type="ARBA" id="ARBA00023136"/>
    </source>
</evidence>
<evidence type="ECO:0000256" key="1">
    <source>
        <dbReference type="ARBA" id="ARBA00004141"/>
    </source>
</evidence>
<name>D8LS10_ECTSI</name>
<evidence type="ECO:0000256" key="6">
    <source>
        <dbReference type="ARBA" id="ARBA00023315"/>
    </source>
</evidence>
<keyword evidence="10" id="KW-1185">Reference proteome</keyword>
<dbReference type="eggNOG" id="KOG1311">
    <property type="taxonomic scope" value="Eukaryota"/>
</dbReference>